<evidence type="ECO:0000256" key="1">
    <source>
        <dbReference type="ARBA" id="ARBA00000274"/>
    </source>
</evidence>
<keyword evidence="6" id="KW-1185">Reference proteome</keyword>
<evidence type="ECO:0000256" key="4">
    <source>
        <dbReference type="SAM" id="MobiDB-lite"/>
    </source>
</evidence>
<dbReference type="EMBL" id="CP023344">
    <property type="protein sequence ID" value="ATC65979.1"/>
    <property type="molecule type" value="Genomic_DNA"/>
</dbReference>
<keyword evidence="5" id="KW-0238">DNA-binding</keyword>
<sequence>MNQDQFWTSQDGQILTVRPKDDNAVSLTLAFWPRHPAEFDFLKSHLAHLDFTERSTLARIGIEMLVTGKPTVDGNRILLEVEAFIYDHSFPNAPYWKKLLRSGTPVGRLFYAPESAKLSTAEIWDAIKANTLKLPNTISIDREGRVFLTPHQVRYTLNPKLQRPSFERLVSGVAGRGYLDKVQLRHETDLLTIPPRSGILTSCSLYLKEHFVLLNRGEGNFGIHTSAVLLDPIKTFGTNIMLEIYNTGDQPVVNPVVSVEIFRAPEPSDAEAKTLQKKRVRLQATASEIYKCLDENPPKDAPESAKPKARITVKGQSSTMENYSIFLNAGAVADAAALKARLAPANPAGASCGFRTMIQALDAAPEDADTLVTDYFPNLLEEIELLTRLPQLKLKRVIFRKPSRTHGFFLSNNAHARLETFDAVGLDVYWLNEAMNELYLHTYKKEHGFFVRDEQVRKFRESTILAFYGSAVGLDQADTDRISGLIEKLTGFIGRDVGVLTGGGGGVMRLATDQARGKGAMTGACFLELEAQPPELGVDFFNTFQETGRHNRQKWFEIADFCIFNVGGMGTLEEIGIELCNLKLGIRPRVPYVFYNARFWNDLKKQIREMIRTKRAPSWMADYILFTDDPDEVVAFYRKSLKVL</sequence>
<reference evidence="5 6" key="1">
    <citation type="submission" date="2017-09" db="EMBL/GenBank/DDBJ databases">
        <title>Complete genome sequence of Verrucomicrobial strain HZ-65, isolated from freshwater.</title>
        <authorList>
            <person name="Choi A."/>
        </authorList>
    </citation>
    <scope>NUCLEOTIDE SEQUENCE [LARGE SCALE GENOMIC DNA]</scope>
    <source>
        <strain evidence="5 6">HZ-65</strain>
    </source>
</reference>
<dbReference type="PANTHER" id="PTHR43393">
    <property type="entry name" value="CYTOKININ RIBOSIDE 5'-MONOPHOSPHATE PHOSPHORIBOHYDROLASE"/>
    <property type="match status" value="1"/>
</dbReference>
<dbReference type="KEGG" id="vbh:CMV30_04005"/>
<dbReference type="Proteomes" id="UP000217265">
    <property type="component" value="Chromosome"/>
</dbReference>
<dbReference type="Gene3D" id="3.40.50.450">
    <property type="match status" value="1"/>
</dbReference>
<dbReference type="InterPro" id="IPR052341">
    <property type="entry name" value="LOG_family_nucleotidases"/>
</dbReference>
<accession>A0A290QBD3</accession>
<dbReference type="PANTHER" id="PTHR43393:SF1">
    <property type="entry name" value="PYRIMIDINE_PURINE NUCLEOTIDE 5'-MONOPHOSPHATE NUCLEOSIDASE"/>
    <property type="match status" value="1"/>
</dbReference>
<dbReference type="GO" id="GO:0003677">
    <property type="term" value="F:DNA binding"/>
    <property type="evidence" value="ECO:0007669"/>
    <property type="project" value="UniProtKB-KW"/>
</dbReference>
<dbReference type="InterPro" id="IPR031100">
    <property type="entry name" value="LOG_fam"/>
</dbReference>
<proteinExistence type="predicted"/>
<evidence type="ECO:0000256" key="3">
    <source>
        <dbReference type="ARBA" id="ARBA00031983"/>
    </source>
</evidence>
<evidence type="ECO:0000256" key="2">
    <source>
        <dbReference type="ARBA" id="ARBA00011985"/>
    </source>
</evidence>
<dbReference type="GO" id="GO:0005829">
    <property type="term" value="C:cytosol"/>
    <property type="evidence" value="ECO:0007669"/>
    <property type="project" value="TreeGrafter"/>
</dbReference>
<dbReference type="GO" id="GO:0008714">
    <property type="term" value="F:AMP nucleosidase activity"/>
    <property type="evidence" value="ECO:0007669"/>
    <property type="project" value="UniProtKB-EC"/>
</dbReference>
<dbReference type="SUPFAM" id="SSF102405">
    <property type="entry name" value="MCP/YpsA-like"/>
    <property type="match status" value="1"/>
</dbReference>
<evidence type="ECO:0000313" key="5">
    <source>
        <dbReference type="EMBL" id="ATC65979.1"/>
    </source>
</evidence>
<dbReference type="OrthoDB" id="9801098at2"/>
<name>A0A290QBD3_9BACT</name>
<dbReference type="RefSeq" id="WP_096057607.1">
    <property type="nucleotide sequence ID" value="NZ_CP023344.1"/>
</dbReference>
<dbReference type="AlphaFoldDB" id="A0A290QBD3"/>
<dbReference type="Pfam" id="PF03641">
    <property type="entry name" value="Lysine_decarbox"/>
    <property type="match status" value="1"/>
</dbReference>
<feature type="region of interest" description="Disordered" evidence="4">
    <location>
        <begin position="294"/>
        <end position="313"/>
    </location>
</feature>
<evidence type="ECO:0000313" key="6">
    <source>
        <dbReference type="Proteomes" id="UP000217265"/>
    </source>
</evidence>
<gene>
    <name evidence="5" type="ORF">CMV30_04005</name>
</gene>
<organism evidence="5 6">
    <name type="scientific">Nibricoccus aquaticus</name>
    <dbReference type="NCBI Taxonomy" id="2576891"/>
    <lineage>
        <taxon>Bacteria</taxon>
        <taxon>Pseudomonadati</taxon>
        <taxon>Verrucomicrobiota</taxon>
        <taxon>Opitutia</taxon>
        <taxon>Opitutales</taxon>
        <taxon>Opitutaceae</taxon>
        <taxon>Nibricoccus</taxon>
    </lineage>
</organism>
<dbReference type="EC" id="3.2.2.4" evidence="2"/>
<feature type="compositionally biased region" description="Basic and acidic residues" evidence="4">
    <location>
        <begin position="294"/>
        <end position="306"/>
    </location>
</feature>
<protein>
    <recommendedName>
        <fullName evidence="3">AMP nucleosidase</fullName>
        <ecNumber evidence="2">3.2.2.4</ecNumber>
    </recommendedName>
    <alternativeName>
        <fullName evidence="3">AMP nucleosidase</fullName>
    </alternativeName>
</protein>
<comment type="catalytic activity">
    <reaction evidence="1">
        <text>AMP + H2O = D-ribose 5-phosphate + adenine</text>
        <dbReference type="Rhea" id="RHEA:20129"/>
        <dbReference type="ChEBI" id="CHEBI:15377"/>
        <dbReference type="ChEBI" id="CHEBI:16708"/>
        <dbReference type="ChEBI" id="CHEBI:78346"/>
        <dbReference type="ChEBI" id="CHEBI:456215"/>
        <dbReference type="EC" id="3.2.2.4"/>
    </reaction>
</comment>